<accession>A0ACB8RNB4</accession>
<name>A0ACB8RNB4_9AGAM</name>
<evidence type="ECO:0000313" key="1">
    <source>
        <dbReference type="EMBL" id="KAI0045415.1"/>
    </source>
</evidence>
<dbReference type="EMBL" id="MU275952">
    <property type="protein sequence ID" value="KAI0045415.1"/>
    <property type="molecule type" value="Genomic_DNA"/>
</dbReference>
<keyword evidence="2" id="KW-1185">Reference proteome</keyword>
<dbReference type="Proteomes" id="UP000814033">
    <property type="component" value="Unassembled WGS sequence"/>
</dbReference>
<reference evidence="1" key="1">
    <citation type="submission" date="2021-02" db="EMBL/GenBank/DDBJ databases">
        <authorList>
            <consortium name="DOE Joint Genome Institute"/>
            <person name="Ahrendt S."/>
            <person name="Looney B.P."/>
            <person name="Miyauchi S."/>
            <person name="Morin E."/>
            <person name="Drula E."/>
            <person name="Courty P.E."/>
            <person name="Chicoki N."/>
            <person name="Fauchery L."/>
            <person name="Kohler A."/>
            <person name="Kuo A."/>
            <person name="Labutti K."/>
            <person name="Pangilinan J."/>
            <person name="Lipzen A."/>
            <person name="Riley R."/>
            <person name="Andreopoulos W."/>
            <person name="He G."/>
            <person name="Johnson J."/>
            <person name="Barry K.W."/>
            <person name="Grigoriev I.V."/>
            <person name="Nagy L."/>
            <person name="Hibbett D."/>
            <person name="Henrissat B."/>
            <person name="Matheny P.B."/>
            <person name="Labbe J."/>
            <person name="Martin F."/>
        </authorList>
    </citation>
    <scope>NUCLEOTIDE SEQUENCE</scope>
    <source>
        <strain evidence="1">FP105234-sp</strain>
    </source>
</reference>
<proteinExistence type="predicted"/>
<protein>
    <submittedName>
        <fullName evidence="1">Uncharacterized protein</fullName>
    </submittedName>
</protein>
<comment type="caution">
    <text evidence="1">The sequence shown here is derived from an EMBL/GenBank/DDBJ whole genome shotgun (WGS) entry which is preliminary data.</text>
</comment>
<gene>
    <name evidence="1" type="ORF">FA95DRAFT_125028</name>
</gene>
<sequence>MDGKEVHGLADSSLTSPTEAWLSTLRSQLSRIDSSSPDSLAALRNERAAIASVLQIVNARINESAPILRLPPKLIVPIFSYFANGVLSERVPSMDHLPVTVPWVRLTWVCQRWRHIILSSPTLWCDIVWPLSPQWAREMLVRSQRHPLSISYGHKAPGNEAPEHGAPASSQGWVPPFDTLEQVRSMHIHFDAAGDYSQLLSTPAPILEVAFMDIPGDLPREALFANCAPRLRNLTIRGARVSPLSSFLPFLPNIVSLDIGYIEEPPSLPEFIAALQRLKRVETLTLAKCLHHFSCAPASPAASQVARLPSLNLLDLDGTVSECVGFLRHVQTPDTACLHIGASTPGGVDDFAVLYPFLAPACGYGSNPFRDMRFQSYGPGDLTLSARHNLDADEAPCDREFVFNWEAHEETAFGLVSALCAEVRVCHSVSLSLLVPLWLNWEEDSVECLKVGWEDDGPDCLKVPPEDWLGMIGAVTELRTLHADAHSGPMLCQVLSTSMLEDGTYGREAEGIPVWPKLQVLKLVEIDLSFCYEEDNSWAEFIGMRVDEVLLRELEHRYQRDAALNTLHLMSCRNIYPAWLESVERVVDRVLVTVKDPERDE</sequence>
<organism evidence="1 2">
    <name type="scientific">Auriscalpium vulgare</name>
    <dbReference type="NCBI Taxonomy" id="40419"/>
    <lineage>
        <taxon>Eukaryota</taxon>
        <taxon>Fungi</taxon>
        <taxon>Dikarya</taxon>
        <taxon>Basidiomycota</taxon>
        <taxon>Agaricomycotina</taxon>
        <taxon>Agaricomycetes</taxon>
        <taxon>Russulales</taxon>
        <taxon>Auriscalpiaceae</taxon>
        <taxon>Auriscalpium</taxon>
    </lineage>
</organism>
<evidence type="ECO:0000313" key="2">
    <source>
        <dbReference type="Proteomes" id="UP000814033"/>
    </source>
</evidence>
<reference evidence="1" key="2">
    <citation type="journal article" date="2022" name="New Phytol.">
        <title>Evolutionary transition to the ectomycorrhizal habit in the genomes of a hyperdiverse lineage of mushroom-forming fungi.</title>
        <authorList>
            <person name="Looney B."/>
            <person name="Miyauchi S."/>
            <person name="Morin E."/>
            <person name="Drula E."/>
            <person name="Courty P.E."/>
            <person name="Kohler A."/>
            <person name="Kuo A."/>
            <person name="LaButti K."/>
            <person name="Pangilinan J."/>
            <person name="Lipzen A."/>
            <person name="Riley R."/>
            <person name="Andreopoulos W."/>
            <person name="He G."/>
            <person name="Johnson J."/>
            <person name="Nolan M."/>
            <person name="Tritt A."/>
            <person name="Barry K.W."/>
            <person name="Grigoriev I.V."/>
            <person name="Nagy L.G."/>
            <person name="Hibbett D."/>
            <person name="Henrissat B."/>
            <person name="Matheny P.B."/>
            <person name="Labbe J."/>
            <person name="Martin F.M."/>
        </authorList>
    </citation>
    <scope>NUCLEOTIDE SEQUENCE</scope>
    <source>
        <strain evidence="1">FP105234-sp</strain>
    </source>
</reference>